<dbReference type="Proteomes" id="UP000294933">
    <property type="component" value="Unassembled WGS sequence"/>
</dbReference>
<organism evidence="3 4">
    <name type="scientific">Rickenella mellea</name>
    <dbReference type="NCBI Taxonomy" id="50990"/>
    <lineage>
        <taxon>Eukaryota</taxon>
        <taxon>Fungi</taxon>
        <taxon>Dikarya</taxon>
        <taxon>Basidiomycota</taxon>
        <taxon>Agaricomycotina</taxon>
        <taxon>Agaricomycetes</taxon>
        <taxon>Hymenochaetales</taxon>
        <taxon>Rickenellaceae</taxon>
        <taxon>Rickenella</taxon>
    </lineage>
</organism>
<gene>
    <name evidence="3" type="ORF">BD410DRAFT_794430</name>
</gene>
<feature type="transmembrane region" description="Helical" evidence="1">
    <location>
        <begin position="216"/>
        <end position="235"/>
    </location>
</feature>
<keyword evidence="1" id="KW-1133">Transmembrane helix</keyword>
<feature type="transmembrane region" description="Helical" evidence="1">
    <location>
        <begin position="175"/>
        <end position="196"/>
    </location>
</feature>
<dbReference type="AlphaFoldDB" id="A0A4Y7PPH4"/>
<evidence type="ECO:0000256" key="1">
    <source>
        <dbReference type="SAM" id="Phobius"/>
    </source>
</evidence>
<sequence>MSDGTLAAQAALDSEFHVNNYYWIASFALLYYDYLLTINQEMIFFWRRRITFASGLFFACRYLSLFGNVPVILQTFGYWPPDSSTCHSLQTYHQLFSSGIQSLVAVTLITRTYALYGRSRRILALTCFTWLCAGAIAFWSLTRTPSTDSSPTMSFDSFGCGLSIDTHAAAKRLGVAWVGVVVFDTEILILTVWKTVKLSKFGGGQLVHVLLRDGSIYYAILTAANISQILTFWYASPLLKGVSTTFVTVISVIMISRAMMNLQEPERLKSTGYLDSLPGQGTFDESELCFSEFD</sequence>
<protein>
    <recommendedName>
        <fullName evidence="2">DUF6533 domain-containing protein</fullName>
    </recommendedName>
</protein>
<evidence type="ECO:0000259" key="2">
    <source>
        <dbReference type="Pfam" id="PF20151"/>
    </source>
</evidence>
<evidence type="ECO:0000313" key="4">
    <source>
        <dbReference type="Proteomes" id="UP000294933"/>
    </source>
</evidence>
<evidence type="ECO:0000313" key="3">
    <source>
        <dbReference type="EMBL" id="TDL17274.1"/>
    </source>
</evidence>
<feature type="transmembrane region" description="Helical" evidence="1">
    <location>
        <begin position="92"/>
        <end position="110"/>
    </location>
</feature>
<keyword evidence="1" id="KW-0472">Membrane</keyword>
<dbReference type="EMBL" id="ML170224">
    <property type="protein sequence ID" value="TDL17274.1"/>
    <property type="molecule type" value="Genomic_DNA"/>
</dbReference>
<name>A0A4Y7PPH4_9AGAM</name>
<dbReference type="VEuPathDB" id="FungiDB:BD410DRAFT_794430"/>
<feature type="transmembrane region" description="Helical" evidence="1">
    <location>
        <begin position="50"/>
        <end position="72"/>
    </location>
</feature>
<accession>A0A4Y7PPH4</accession>
<feature type="transmembrane region" description="Helical" evidence="1">
    <location>
        <begin position="241"/>
        <end position="260"/>
    </location>
</feature>
<feature type="domain" description="DUF6533" evidence="2">
    <location>
        <begin position="21"/>
        <end position="66"/>
    </location>
</feature>
<feature type="transmembrane region" description="Helical" evidence="1">
    <location>
        <begin position="122"/>
        <end position="141"/>
    </location>
</feature>
<feature type="transmembrane region" description="Helical" evidence="1">
    <location>
        <begin position="20"/>
        <end position="38"/>
    </location>
</feature>
<keyword evidence="1" id="KW-0812">Transmembrane</keyword>
<reference evidence="3 4" key="1">
    <citation type="submission" date="2018-06" db="EMBL/GenBank/DDBJ databases">
        <title>A transcriptomic atlas of mushroom development highlights an independent origin of complex multicellularity.</title>
        <authorList>
            <consortium name="DOE Joint Genome Institute"/>
            <person name="Krizsan K."/>
            <person name="Almasi E."/>
            <person name="Merenyi Z."/>
            <person name="Sahu N."/>
            <person name="Viragh M."/>
            <person name="Koszo T."/>
            <person name="Mondo S."/>
            <person name="Kiss B."/>
            <person name="Balint B."/>
            <person name="Kues U."/>
            <person name="Barry K."/>
            <person name="Hegedus J.C."/>
            <person name="Henrissat B."/>
            <person name="Johnson J."/>
            <person name="Lipzen A."/>
            <person name="Ohm R."/>
            <person name="Nagy I."/>
            <person name="Pangilinan J."/>
            <person name="Yan J."/>
            <person name="Xiong Y."/>
            <person name="Grigoriev I.V."/>
            <person name="Hibbett D.S."/>
            <person name="Nagy L.G."/>
        </authorList>
    </citation>
    <scope>NUCLEOTIDE SEQUENCE [LARGE SCALE GENOMIC DNA]</scope>
    <source>
        <strain evidence="3 4">SZMC22713</strain>
    </source>
</reference>
<proteinExistence type="predicted"/>
<dbReference type="OrthoDB" id="3261349at2759"/>
<dbReference type="InterPro" id="IPR045340">
    <property type="entry name" value="DUF6533"/>
</dbReference>
<keyword evidence="4" id="KW-1185">Reference proteome</keyword>
<dbReference type="Pfam" id="PF20151">
    <property type="entry name" value="DUF6533"/>
    <property type="match status" value="1"/>
</dbReference>